<protein>
    <submittedName>
        <fullName evidence="3">Putative aminopeptidase</fullName>
    </submittedName>
</protein>
<keyword evidence="3" id="KW-0645">Protease</keyword>
<dbReference type="GO" id="GO:0004177">
    <property type="term" value="F:aminopeptidase activity"/>
    <property type="evidence" value="ECO:0007669"/>
    <property type="project" value="UniProtKB-KW"/>
</dbReference>
<name>I4APF7_BERLS</name>
<dbReference type="Gene3D" id="3.40.630.10">
    <property type="entry name" value="Zn peptidases"/>
    <property type="match status" value="1"/>
</dbReference>
<dbReference type="SUPFAM" id="SSF53187">
    <property type="entry name" value="Zn-dependent exopeptidases"/>
    <property type="match status" value="1"/>
</dbReference>
<keyword evidence="1" id="KW-0472">Membrane</keyword>
<dbReference type="PANTHER" id="PTHR12147:SF26">
    <property type="entry name" value="PEPTIDASE M28 DOMAIN-CONTAINING PROTEIN"/>
    <property type="match status" value="1"/>
</dbReference>
<organism evidence="3 4">
    <name type="scientific">Bernardetia litoralis (strain ATCC 23117 / DSM 6794 / NBRC 15988 / NCIMB 1366 / Fx l1 / Sio-4)</name>
    <name type="common">Flexibacter litoralis</name>
    <dbReference type="NCBI Taxonomy" id="880071"/>
    <lineage>
        <taxon>Bacteria</taxon>
        <taxon>Pseudomonadati</taxon>
        <taxon>Bacteroidota</taxon>
        <taxon>Cytophagia</taxon>
        <taxon>Cytophagales</taxon>
        <taxon>Bernardetiaceae</taxon>
        <taxon>Bernardetia</taxon>
    </lineage>
</organism>
<feature type="transmembrane region" description="Helical" evidence="1">
    <location>
        <begin position="16"/>
        <end position="36"/>
    </location>
</feature>
<dbReference type="Proteomes" id="UP000006054">
    <property type="component" value="Chromosome"/>
</dbReference>
<keyword evidence="3" id="KW-0378">Hydrolase</keyword>
<dbReference type="InterPro" id="IPR007484">
    <property type="entry name" value="Peptidase_M28"/>
</dbReference>
<evidence type="ECO:0000313" key="3">
    <source>
        <dbReference type="EMBL" id="AFM05842.1"/>
    </source>
</evidence>
<dbReference type="PANTHER" id="PTHR12147">
    <property type="entry name" value="METALLOPEPTIDASE M28 FAMILY MEMBER"/>
    <property type="match status" value="1"/>
</dbReference>
<dbReference type="eggNOG" id="COG2234">
    <property type="taxonomic scope" value="Bacteria"/>
</dbReference>
<accession>I4APF7</accession>
<evidence type="ECO:0000313" key="4">
    <source>
        <dbReference type="Proteomes" id="UP000006054"/>
    </source>
</evidence>
<dbReference type="Pfam" id="PF04389">
    <property type="entry name" value="Peptidase_M28"/>
    <property type="match status" value="1"/>
</dbReference>
<evidence type="ECO:0000259" key="2">
    <source>
        <dbReference type="Pfam" id="PF04389"/>
    </source>
</evidence>
<feature type="domain" description="Peptidase M28" evidence="2">
    <location>
        <begin position="289"/>
        <end position="483"/>
    </location>
</feature>
<dbReference type="KEGG" id="fli:Fleli_3522"/>
<dbReference type="HOGENOM" id="CLU_019932_2_0_10"/>
<dbReference type="GO" id="GO:0006508">
    <property type="term" value="P:proteolysis"/>
    <property type="evidence" value="ECO:0007669"/>
    <property type="project" value="InterPro"/>
</dbReference>
<dbReference type="AlphaFoldDB" id="I4APF7"/>
<sequence precursor="true">MNFLFSNNFLIKPYRFYYTINIGIICLCFFVLNPLISFSQNNLNQNIQKDSTNIIVQETKNKTKKKYPNILNSSKNTINILCSPKMEGRGYVNKGEQIAANYIAEQFEQIGLLKYKSSYFQSFNLKSVNIFSKKIQLKSKNYTFQGGNDYLVASFSNSGKGKVGILYLDSAFFESDSAQKIFNKVSLKKSAIMYSDKWIKKIQLENPTFLEKIQEAKAVFIRTDKLIGVPSPVAYSKPYFEVLDSIFPVYKSLDLIDLEDLKAAKKTNKIQTLKFKVKSEVVESQPSQNVIGYIKGTKNTQKVIVFSAHYDHLGKMGKDVYFAGANDNASGVAMLVELAKYYSKNPPEYSVAFMAFGSEEIGILGSMFYTQNPLFPLKDIQFLINLDLIGTGEQGATVVNATIHEQEFEILKKINTENNYLKSIESRGEAANSDHYFFHRNRVPSFFIYLNGGNQAYHDINDTPQNLSLFAYQNLYELLIEFVNQLAENSNQ</sequence>
<dbReference type="GO" id="GO:0008235">
    <property type="term" value="F:metalloexopeptidase activity"/>
    <property type="evidence" value="ECO:0007669"/>
    <property type="project" value="InterPro"/>
</dbReference>
<dbReference type="RefSeq" id="WP_014799267.1">
    <property type="nucleotide sequence ID" value="NC_018018.1"/>
</dbReference>
<proteinExistence type="predicted"/>
<keyword evidence="4" id="KW-1185">Reference proteome</keyword>
<keyword evidence="1" id="KW-1133">Transmembrane helix</keyword>
<dbReference type="STRING" id="880071.Fleli_3522"/>
<gene>
    <name evidence="3" type="ordered locus">Fleli_3522</name>
</gene>
<dbReference type="Gene3D" id="3.50.30.30">
    <property type="match status" value="1"/>
</dbReference>
<keyword evidence="3" id="KW-0031">Aminopeptidase</keyword>
<keyword evidence="1" id="KW-0812">Transmembrane</keyword>
<reference evidence="4" key="1">
    <citation type="submission" date="2012-06" db="EMBL/GenBank/DDBJ databases">
        <title>The complete genome of Flexibacter litoralis DSM 6794.</title>
        <authorList>
            <person name="Lucas S."/>
            <person name="Copeland A."/>
            <person name="Lapidus A."/>
            <person name="Glavina del Rio T."/>
            <person name="Dalin E."/>
            <person name="Tice H."/>
            <person name="Bruce D."/>
            <person name="Goodwin L."/>
            <person name="Pitluck S."/>
            <person name="Peters L."/>
            <person name="Ovchinnikova G."/>
            <person name="Lu M."/>
            <person name="Kyrpides N."/>
            <person name="Mavromatis K."/>
            <person name="Ivanova N."/>
            <person name="Brettin T."/>
            <person name="Detter J.C."/>
            <person name="Han C."/>
            <person name="Larimer F."/>
            <person name="Land M."/>
            <person name="Hauser L."/>
            <person name="Markowitz V."/>
            <person name="Cheng J.-F."/>
            <person name="Hugenholtz P."/>
            <person name="Woyke T."/>
            <person name="Wu D."/>
            <person name="Spring S."/>
            <person name="Lang E."/>
            <person name="Kopitz M."/>
            <person name="Brambilla E."/>
            <person name="Klenk H.-P."/>
            <person name="Eisen J.A."/>
        </authorList>
    </citation>
    <scope>NUCLEOTIDE SEQUENCE [LARGE SCALE GENOMIC DNA]</scope>
    <source>
        <strain evidence="4">ATCC 23117 / DSM 6794 / NBRC 15988 / NCIMB 1366 / Sio-4</strain>
    </source>
</reference>
<evidence type="ECO:0000256" key="1">
    <source>
        <dbReference type="SAM" id="Phobius"/>
    </source>
</evidence>
<dbReference type="OrthoDB" id="844214at2"/>
<dbReference type="InterPro" id="IPR045175">
    <property type="entry name" value="M28_fam"/>
</dbReference>
<dbReference type="EMBL" id="CP003345">
    <property type="protein sequence ID" value="AFM05842.1"/>
    <property type="molecule type" value="Genomic_DNA"/>
</dbReference>